<reference evidence="2 3" key="1">
    <citation type="submission" date="2016-08" db="EMBL/GenBank/DDBJ databases">
        <authorList>
            <person name="Seilhamer J.J."/>
        </authorList>
    </citation>
    <scope>NUCLEOTIDE SEQUENCE [LARGE SCALE GENOMIC DNA]</scope>
    <source>
        <strain evidence="2 3">P1-7</strain>
    </source>
</reference>
<evidence type="ECO:0000313" key="3">
    <source>
        <dbReference type="Proteomes" id="UP000199205"/>
    </source>
</evidence>
<name>A0A1C3XLK8_9HYPH</name>
<sequence>MLASCGVMIDRGTLGAWVTWVAWWLELLYDALTAFIRSQPGVFCDESMLQRHGRSSV</sequence>
<feature type="domain" description="Transposase IS66 central" evidence="1">
    <location>
        <begin position="1"/>
        <end position="50"/>
    </location>
</feature>
<accession>A0A1C3XLK8</accession>
<dbReference type="EMBL" id="FMAF01000063">
    <property type="protein sequence ID" value="SCB53140.1"/>
    <property type="molecule type" value="Genomic_DNA"/>
</dbReference>
<dbReference type="Pfam" id="PF03050">
    <property type="entry name" value="DDE_Tnp_IS66"/>
    <property type="match status" value="1"/>
</dbReference>
<dbReference type="InterPro" id="IPR004291">
    <property type="entry name" value="Transposase_IS66_central"/>
</dbReference>
<proteinExistence type="predicted"/>
<protein>
    <submittedName>
        <fullName evidence="2">Transposase IS66 family protein</fullName>
    </submittedName>
</protein>
<evidence type="ECO:0000313" key="2">
    <source>
        <dbReference type="EMBL" id="SCB53140.1"/>
    </source>
</evidence>
<evidence type="ECO:0000259" key="1">
    <source>
        <dbReference type="Pfam" id="PF03050"/>
    </source>
</evidence>
<dbReference type="AlphaFoldDB" id="A0A1C3XLK8"/>
<organism evidence="2 3">
    <name type="scientific">Rhizobium lusitanum</name>
    <dbReference type="NCBI Taxonomy" id="293958"/>
    <lineage>
        <taxon>Bacteria</taxon>
        <taxon>Pseudomonadati</taxon>
        <taxon>Pseudomonadota</taxon>
        <taxon>Alphaproteobacteria</taxon>
        <taxon>Hyphomicrobiales</taxon>
        <taxon>Rhizobiaceae</taxon>
        <taxon>Rhizobium/Agrobacterium group</taxon>
        <taxon>Rhizobium</taxon>
    </lineage>
</organism>
<dbReference type="Proteomes" id="UP000199205">
    <property type="component" value="Unassembled WGS sequence"/>
</dbReference>
<gene>
    <name evidence="2" type="ORF">GA0061101_1633</name>
</gene>